<comment type="caution">
    <text evidence="6">The sequence shown here is derived from an EMBL/GenBank/DDBJ whole genome shotgun (WGS) entry which is preliminary data.</text>
</comment>
<dbReference type="PANTHER" id="PTHR43028:SF5">
    <property type="entry name" value="3'(2'),5'-BISPHOSPHATE NUCLEOTIDASE 1"/>
    <property type="match status" value="1"/>
</dbReference>
<evidence type="ECO:0000256" key="2">
    <source>
        <dbReference type="ARBA" id="ARBA00022723"/>
    </source>
</evidence>
<evidence type="ECO:0000313" key="7">
    <source>
        <dbReference type="Proteomes" id="UP000295807"/>
    </source>
</evidence>
<dbReference type="PROSITE" id="PS00629">
    <property type="entry name" value="IMP_1"/>
    <property type="match status" value="1"/>
</dbReference>
<dbReference type="InterPro" id="IPR020583">
    <property type="entry name" value="Inositol_monoP_metal-BS"/>
</dbReference>
<feature type="binding site" evidence="4">
    <location>
        <position position="83"/>
    </location>
    <ligand>
        <name>Mg(2+)</name>
        <dbReference type="ChEBI" id="CHEBI:18420"/>
        <label>1</label>
    </ligand>
</feature>
<reference evidence="6 7" key="1">
    <citation type="submission" date="2019-03" db="EMBL/GenBank/DDBJ databases">
        <title>Genomic Encyclopedia of Type Strains, Phase IV (KMG-IV): sequencing the most valuable type-strain genomes for metagenomic binning, comparative biology and taxonomic classification.</title>
        <authorList>
            <person name="Goeker M."/>
        </authorList>
    </citation>
    <scope>NUCLEOTIDE SEQUENCE [LARGE SCALE GENOMIC DNA]</scope>
    <source>
        <strain evidence="6 7">DSM 21100</strain>
    </source>
</reference>
<dbReference type="HAMAP" id="MF_02095">
    <property type="entry name" value="CysQ"/>
    <property type="match status" value="1"/>
</dbReference>
<keyword evidence="3 4" id="KW-0460">Magnesium</keyword>
<feature type="binding site" evidence="4">
    <location>
        <position position="224"/>
    </location>
    <ligand>
        <name>Mg(2+)</name>
        <dbReference type="ChEBI" id="CHEBI:18420"/>
        <label>2</label>
    </ligand>
</feature>
<dbReference type="RefSeq" id="WP_132129275.1">
    <property type="nucleotide sequence ID" value="NZ_CP042432.1"/>
</dbReference>
<dbReference type="PANTHER" id="PTHR43028">
    <property type="entry name" value="3'(2'),5'-BISPHOSPHATE NUCLEOTIDASE 1"/>
    <property type="match status" value="1"/>
</dbReference>
<proteinExistence type="inferred from homology"/>
<evidence type="ECO:0000256" key="5">
    <source>
        <dbReference type="PIRSR" id="PIRSR600760-2"/>
    </source>
</evidence>
<dbReference type="OrthoDB" id="9772456at2"/>
<keyword evidence="7" id="KW-1185">Reference proteome</keyword>
<feature type="binding site" evidence="5">
    <location>
        <position position="86"/>
    </location>
    <ligand>
        <name>Mg(2+)</name>
        <dbReference type="ChEBI" id="CHEBI:18420"/>
        <label>1</label>
        <note>catalytic</note>
    </ligand>
</feature>
<dbReference type="Gene3D" id="3.30.540.10">
    <property type="entry name" value="Fructose-1,6-Bisphosphatase, subunit A, domain 1"/>
    <property type="match status" value="1"/>
</dbReference>
<comment type="similarity">
    <text evidence="4">Belongs to the inositol monophosphatase superfamily. CysQ family.</text>
</comment>
<feature type="binding site" evidence="5">
    <location>
        <position position="63"/>
    </location>
    <ligand>
        <name>Mg(2+)</name>
        <dbReference type="ChEBI" id="CHEBI:18420"/>
        <label>1</label>
        <note>catalytic</note>
    </ligand>
</feature>
<protein>
    <recommendedName>
        <fullName evidence="4">3'(2'),5'-bisphosphate nucleotidase CysQ</fullName>
        <ecNumber evidence="4">3.1.3.7</ecNumber>
    </recommendedName>
    <alternativeName>
        <fullName evidence="4">3'(2'),5-bisphosphonucleoside 3'(2')-phosphohydrolase</fullName>
    </alternativeName>
    <alternativeName>
        <fullName evidence="4">3'-phosphoadenosine 5'-phosphate phosphatase</fullName>
        <shortName evidence="4">PAP phosphatase</shortName>
    </alternativeName>
</protein>
<evidence type="ECO:0000313" key="6">
    <source>
        <dbReference type="EMBL" id="TCS86702.1"/>
    </source>
</evidence>
<dbReference type="Proteomes" id="UP000295807">
    <property type="component" value="Unassembled WGS sequence"/>
</dbReference>
<evidence type="ECO:0000256" key="3">
    <source>
        <dbReference type="ARBA" id="ARBA00022842"/>
    </source>
</evidence>
<organism evidence="6 7">
    <name type="scientific">Anseongella ginsenosidimutans</name>
    <dbReference type="NCBI Taxonomy" id="496056"/>
    <lineage>
        <taxon>Bacteria</taxon>
        <taxon>Pseudomonadati</taxon>
        <taxon>Bacteroidota</taxon>
        <taxon>Sphingobacteriia</taxon>
        <taxon>Sphingobacteriales</taxon>
        <taxon>Sphingobacteriaceae</taxon>
        <taxon>Anseongella</taxon>
    </lineage>
</organism>
<dbReference type="Pfam" id="PF00459">
    <property type="entry name" value="Inositol_P"/>
    <property type="match status" value="1"/>
</dbReference>
<feature type="binding site" evidence="4">
    <location>
        <position position="85"/>
    </location>
    <ligand>
        <name>Mg(2+)</name>
        <dbReference type="ChEBI" id="CHEBI:18420"/>
        <label>1</label>
    </ligand>
</feature>
<accession>A0A4V2UTM2</accession>
<feature type="binding site" evidence="4">
    <location>
        <position position="63"/>
    </location>
    <ligand>
        <name>substrate</name>
    </ligand>
</feature>
<dbReference type="InterPro" id="IPR000760">
    <property type="entry name" value="Inositol_monophosphatase-like"/>
</dbReference>
<keyword evidence="2 4" id="KW-0479">Metal-binding</keyword>
<dbReference type="Gene3D" id="3.40.190.80">
    <property type="match status" value="1"/>
</dbReference>
<dbReference type="SUPFAM" id="SSF56655">
    <property type="entry name" value="Carbohydrate phosphatase"/>
    <property type="match status" value="1"/>
</dbReference>
<dbReference type="GO" id="GO:0008441">
    <property type="term" value="F:3'(2'),5'-bisphosphate nucleotidase activity"/>
    <property type="evidence" value="ECO:0007669"/>
    <property type="project" value="UniProtKB-UniRule"/>
</dbReference>
<comment type="cofactor">
    <cofactor evidence="4 5">
        <name>Mg(2+)</name>
        <dbReference type="ChEBI" id="CHEBI:18420"/>
    </cofactor>
</comment>
<dbReference type="GO" id="GO:0050427">
    <property type="term" value="P:3'-phosphoadenosine 5'-phosphosulfate metabolic process"/>
    <property type="evidence" value="ECO:0007669"/>
    <property type="project" value="TreeGrafter"/>
</dbReference>
<feature type="binding site" evidence="4">
    <location>
        <position position="224"/>
    </location>
    <ligand>
        <name>substrate</name>
    </ligand>
</feature>
<keyword evidence="4" id="KW-1003">Cell membrane</keyword>
<gene>
    <name evidence="4" type="primary">cysQ</name>
    <name evidence="6" type="ORF">EDD80_10611</name>
</gene>
<feature type="binding site" evidence="4">
    <location>
        <position position="86"/>
    </location>
    <ligand>
        <name>Mg(2+)</name>
        <dbReference type="ChEBI" id="CHEBI:18420"/>
        <label>2</label>
    </ligand>
</feature>
<dbReference type="InterPro" id="IPR050725">
    <property type="entry name" value="CysQ/Inositol_MonoPase"/>
</dbReference>
<sequence length="273" mass="30102">MNNYLPLIINAALNAGSEILNVYRSEISVEWKADLSPLTEADRRAHSIIETALLTTGIPVLSEEGEAIAFSDRNDWERFWMVDPLDGTRQFISRSGDFTVNIALIEGGRPVLGVIYAPLRGTLYYGSEGTGSFKLEGIRPGMPLDWPVITGSARQLPFRNGRRSYSIVAGQYFSGPETEAFIELKRKQYGKVETTSVGSSLKICLVAEGSADVYPRLAPTMEWDTAAGHAIAKFAGCRVYDHATNAELSYNKENLRNPWFIVERPDFAAAVAS</sequence>
<dbReference type="EC" id="3.1.3.7" evidence="4"/>
<dbReference type="GO" id="GO:0005886">
    <property type="term" value="C:plasma membrane"/>
    <property type="evidence" value="ECO:0007669"/>
    <property type="project" value="UniProtKB-SubCell"/>
</dbReference>
<name>A0A4V2UTM2_9SPHI</name>
<keyword evidence="4" id="KW-0378">Hydrolase</keyword>
<feature type="binding site" evidence="4">
    <location>
        <begin position="85"/>
        <end position="88"/>
    </location>
    <ligand>
        <name>substrate</name>
    </ligand>
</feature>
<evidence type="ECO:0000256" key="1">
    <source>
        <dbReference type="ARBA" id="ARBA00001625"/>
    </source>
</evidence>
<feature type="binding site" evidence="4">
    <location>
        <position position="63"/>
    </location>
    <ligand>
        <name>Mg(2+)</name>
        <dbReference type="ChEBI" id="CHEBI:18420"/>
        <label>1</label>
    </ligand>
</feature>
<comment type="subcellular location">
    <subcellularLocation>
        <location evidence="4">Cell membrane</location>
        <topology evidence="4">Peripheral membrane protein</topology>
        <orientation evidence="4">Cytoplasmic side</orientation>
    </subcellularLocation>
</comment>
<feature type="binding site" evidence="5">
    <location>
        <position position="224"/>
    </location>
    <ligand>
        <name>Mg(2+)</name>
        <dbReference type="ChEBI" id="CHEBI:18420"/>
        <label>1</label>
        <note>catalytic</note>
    </ligand>
</feature>
<comment type="catalytic activity">
    <reaction evidence="1 4">
        <text>adenosine 3',5'-bisphosphate + H2O = AMP + phosphate</text>
        <dbReference type="Rhea" id="RHEA:10040"/>
        <dbReference type="ChEBI" id="CHEBI:15377"/>
        <dbReference type="ChEBI" id="CHEBI:43474"/>
        <dbReference type="ChEBI" id="CHEBI:58343"/>
        <dbReference type="ChEBI" id="CHEBI:456215"/>
        <dbReference type="EC" id="3.1.3.7"/>
    </reaction>
</comment>
<dbReference type="EMBL" id="SMAD01000006">
    <property type="protein sequence ID" value="TCS86702.1"/>
    <property type="molecule type" value="Genomic_DNA"/>
</dbReference>
<feature type="binding site" evidence="5">
    <location>
        <position position="85"/>
    </location>
    <ligand>
        <name>Mg(2+)</name>
        <dbReference type="ChEBI" id="CHEBI:18420"/>
        <label>1</label>
        <note>catalytic</note>
    </ligand>
</feature>
<dbReference type="GO" id="GO:0000103">
    <property type="term" value="P:sulfate assimilation"/>
    <property type="evidence" value="ECO:0007669"/>
    <property type="project" value="TreeGrafter"/>
</dbReference>
<dbReference type="NCBIfam" id="TIGR01331">
    <property type="entry name" value="bisphos_cysQ"/>
    <property type="match status" value="1"/>
</dbReference>
<feature type="binding site" evidence="5">
    <location>
        <position position="83"/>
    </location>
    <ligand>
        <name>Mg(2+)</name>
        <dbReference type="ChEBI" id="CHEBI:18420"/>
        <label>1</label>
        <note>catalytic</note>
    </ligand>
</feature>
<feature type="binding site" evidence="4">
    <location>
        <position position="83"/>
    </location>
    <ligand>
        <name>Mg(2+)</name>
        <dbReference type="ChEBI" id="CHEBI:18420"/>
        <label>2</label>
    </ligand>
</feature>
<dbReference type="InterPro" id="IPR006240">
    <property type="entry name" value="CysQ"/>
</dbReference>
<dbReference type="AlphaFoldDB" id="A0A4V2UTM2"/>
<keyword evidence="4" id="KW-0472">Membrane</keyword>
<comment type="function">
    <text evidence="4">Converts adenosine-3',5'-bisphosphate (PAP) to AMP.</text>
</comment>
<dbReference type="CDD" id="cd01638">
    <property type="entry name" value="CysQ"/>
    <property type="match status" value="1"/>
</dbReference>
<dbReference type="GO" id="GO:0000287">
    <property type="term" value="F:magnesium ion binding"/>
    <property type="evidence" value="ECO:0007669"/>
    <property type="project" value="UniProtKB-UniRule"/>
</dbReference>
<evidence type="ECO:0000256" key="4">
    <source>
        <dbReference type="HAMAP-Rule" id="MF_02095"/>
    </source>
</evidence>